<dbReference type="Gene3D" id="3.40.50.720">
    <property type="entry name" value="NAD(P)-binding Rossmann-like Domain"/>
    <property type="match status" value="1"/>
</dbReference>
<dbReference type="InterPro" id="IPR036291">
    <property type="entry name" value="NAD(P)-bd_dom_sf"/>
</dbReference>
<comment type="similarity">
    <text evidence="1">Belongs to the short-chain dehydrogenases/reductases (SDR) family.</text>
</comment>
<name>A0ABQ6AEA5_9PROT</name>
<evidence type="ECO:0000256" key="2">
    <source>
        <dbReference type="ARBA" id="ARBA00023002"/>
    </source>
</evidence>
<dbReference type="PRINTS" id="PR00081">
    <property type="entry name" value="GDHRDH"/>
</dbReference>
<comment type="caution">
    <text evidence="3">The sequence shown here is derived from an EMBL/GenBank/DDBJ whole genome shotgun (WGS) entry which is preliminary data.</text>
</comment>
<evidence type="ECO:0000256" key="1">
    <source>
        <dbReference type="ARBA" id="ARBA00006484"/>
    </source>
</evidence>
<dbReference type="SUPFAM" id="SSF51735">
    <property type="entry name" value="NAD(P)-binding Rossmann-fold domains"/>
    <property type="match status" value="1"/>
</dbReference>
<evidence type="ECO:0000313" key="4">
    <source>
        <dbReference type="Proteomes" id="UP001156641"/>
    </source>
</evidence>
<dbReference type="CDD" id="cd05233">
    <property type="entry name" value="SDR_c"/>
    <property type="match status" value="1"/>
</dbReference>
<evidence type="ECO:0000313" key="3">
    <source>
        <dbReference type="EMBL" id="GLR68553.1"/>
    </source>
</evidence>
<reference evidence="4" key="1">
    <citation type="journal article" date="2019" name="Int. J. Syst. Evol. Microbiol.">
        <title>The Global Catalogue of Microorganisms (GCM) 10K type strain sequencing project: providing services to taxonomists for standard genome sequencing and annotation.</title>
        <authorList>
            <consortium name="The Broad Institute Genomics Platform"/>
            <consortium name="The Broad Institute Genome Sequencing Center for Infectious Disease"/>
            <person name="Wu L."/>
            <person name="Ma J."/>
        </authorList>
    </citation>
    <scope>NUCLEOTIDE SEQUENCE [LARGE SCALE GENOMIC DNA]</scope>
    <source>
        <strain evidence="4">NBRC 112502</strain>
    </source>
</reference>
<dbReference type="Proteomes" id="UP001156641">
    <property type="component" value="Unassembled WGS sequence"/>
</dbReference>
<dbReference type="Pfam" id="PF13561">
    <property type="entry name" value="adh_short_C2"/>
    <property type="match status" value="1"/>
</dbReference>
<sequence length="252" mass="26454">MDLGLAGKKVIISGGSRGIGRAIAELFAAEGADVAFFSRNAAQVEDTRTALAAYGHKVVGDVLDMQDMDAYKAWLVKAAQAMGGCDIFIHNASASGSQAATDWQKCLDVDILGGVAGCETLEPYLEASGAGSVILLSSTAAVETFFMPQAFNAMKAALLTYSKQLSQHWAGKGIRVNAVSPGPVSFPTGNWQALKGVMPEVYEATEKAIPLGRMGKPEEVARAVVFLASPAANYITGTNLIIDGGYTKRVQF</sequence>
<protein>
    <submittedName>
        <fullName evidence="3">Oxidoreductase</fullName>
    </submittedName>
</protein>
<dbReference type="RefSeq" id="WP_284259398.1">
    <property type="nucleotide sequence ID" value="NZ_BSOS01000090.1"/>
</dbReference>
<keyword evidence="2" id="KW-0560">Oxidoreductase</keyword>
<keyword evidence="4" id="KW-1185">Reference proteome</keyword>
<dbReference type="PANTHER" id="PTHR43943">
    <property type="entry name" value="DEHYDROGENASE/REDUCTASE (SDR FAMILY) MEMBER 4"/>
    <property type="match status" value="1"/>
</dbReference>
<dbReference type="EMBL" id="BSOS01000090">
    <property type="protein sequence ID" value="GLR68553.1"/>
    <property type="molecule type" value="Genomic_DNA"/>
</dbReference>
<accession>A0ABQ6AEA5</accession>
<organism evidence="3 4">
    <name type="scientific">Acidocella aquatica</name>
    <dbReference type="NCBI Taxonomy" id="1922313"/>
    <lineage>
        <taxon>Bacteria</taxon>
        <taxon>Pseudomonadati</taxon>
        <taxon>Pseudomonadota</taxon>
        <taxon>Alphaproteobacteria</taxon>
        <taxon>Acetobacterales</taxon>
        <taxon>Acidocellaceae</taxon>
        <taxon>Acidocella</taxon>
    </lineage>
</organism>
<gene>
    <name evidence="3" type="ORF">GCM10010909_32340</name>
</gene>
<dbReference type="PANTHER" id="PTHR43943:SF17">
    <property type="entry name" value="3-PHENYLPROPIONATE-DIHYDRODIOL_CINNAMIC ACID-DIHYDRODIOL DEHYDROGENASE"/>
    <property type="match status" value="1"/>
</dbReference>
<proteinExistence type="inferred from homology"/>
<dbReference type="InterPro" id="IPR002347">
    <property type="entry name" value="SDR_fam"/>
</dbReference>